<organism evidence="3 4">
    <name type="scientific">Roseovarius atlanticus</name>
    <dbReference type="NCBI Taxonomy" id="1641875"/>
    <lineage>
        <taxon>Bacteria</taxon>
        <taxon>Pseudomonadati</taxon>
        <taxon>Pseudomonadota</taxon>
        <taxon>Alphaproteobacteria</taxon>
        <taxon>Rhodobacterales</taxon>
        <taxon>Roseobacteraceae</taxon>
        <taxon>Roseovarius</taxon>
    </lineage>
</organism>
<comment type="caution">
    <text evidence="3">The sequence shown here is derived from an EMBL/GenBank/DDBJ whole genome shotgun (WGS) entry which is preliminary data.</text>
</comment>
<keyword evidence="4" id="KW-1185">Reference proteome</keyword>
<reference evidence="3 4" key="1">
    <citation type="submission" date="2015-04" db="EMBL/GenBank/DDBJ databases">
        <title>The draft genome sequence of Roseovarius sp.R12b.</title>
        <authorList>
            <person name="Li G."/>
            <person name="Lai Q."/>
            <person name="Shao Z."/>
            <person name="Yan P."/>
        </authorList>
    </citation>
    <scope>NUCLEOTIDE SEQUENCE [LARGE SCALE GENOMIC DNA]</scope>
    <source>
        <strain evidence="3 4">R12B</strain>
    </source>
</reference>
<dbReference type="AlphaFoldDB" id="A0A0T5NNN1"/>
<feature type="domain" description="Phasin" evidence="2">
    <location>
        <begin position="26"/>
        <end position="106"/>
    </location>
</feature>
<gene>
    <name evidence="3" type="ORF">XM53_20890</name>
</gene>
<evidence type="ECO:0000313" key="4">
    <source>
        <dbReference type="Proteomes" id="UP000051295"/>
    </source>
</evidence>
<evidence type="ECO:0000259" key="2">
    <source>
        <dbReference type="Pfam" id="PF09361"/>
    </source>
</evidence>
<dbReference type="STRING" id="1641875.XM53_20890"/>
<dbReference type="EMBL" id="LAXJ01000030">
    <property type="protein sequence ID" value="KRS10520.1"/>
    <property type="molecule type" value="Genomic_DNA"/>
</dbReference>
<dbReference type="PATRIC" id="fig|1641875.4.peg.3249"/>
<proteinExistence type="predicted"/>
<feature type="region of interest" description="Disordered" evidence="1">
    <location>
        <begin position="1"/>
        <end position="23"/>
    </location>
</feature>
<name>A0A0T5NNN1_9RHOB</name>
<evidence type="ECO:0000313" key="3">
    <source>
        <dbReference type="EMBL" id="KRS10520.1"/>
    </source>
</evidence>
<protein>
    <recommendedName>
        <fullName evidence="2">Phasin domain-containing protein</fullName>
    </recommendedName>
</protein>
<accession>A0A0T5NNN1</accession>
<dbReference type="Proteomes" id="UP000051295">
    <property type="component" value="Unassembled WGS sequence"/>
</dbReference>
<dbReference type="Pfam" id="PF09361">
    <property type="entry name" value="Phasin_2"/>
    <property type="match status" value="1"/>
</dbReference>
<sequence length="123" mass="13679">MAEMAKSTKKKEPADAADPAATAARAGMAAFSPVAATAWMEIMQEGMRFMNTRLQQDMEVQRAMLACTTPQELMHVQTEFYRKAMSDYTEETQRMMRLMGLAVEATADEAKPKPGRDLDDVPV</sequence>
<evidence type="ECO:0000256" key="1">
    <source>
        <dbReference type="SAM" id="MobiDB-lite"/>
    </source>
</evidence>
<dbReference type="InterPro" id="IPR018968">
    <property type="entry name" value="Phasin"/>
</dbReference>